<feature type="chain" id="PRO_5019493550" description="ABC transporter substrate-binding protein" evidence="4">
    <location>
        <begin position="27"/>
        <end position="433"/>
    </location>
</feature>
<dbReference type="GO" id="GO:1901982">
    <property type="term" value="F:maltose binding"/>
    <property type="evidence" value="ECO:0007669"/>
    <property type="project" value="TreeGrafter"/>
</dbReference>
<accession>A0A3T1D9H7</accession>
<dbReference type="KEGG" id="cohn:KCTCHS21_40940"/>
<comment type="similarity">
    <text evidence="1">Belongs to the bacterial solute-binding protein 1 family.</text>
</comment>
<dbReference type="PANTHER" id="PTHR30061:SF50">
    <property type="entry name" value="MALTOSE_MALTODEXTRIN-BINDING PERIPLASMIC PROTEIN"/>
    <property type="match status" value="1"/>
</dbReference>
<evidence type="ECO:0000256" key="1">
    <source>
        <dbReference type="ARBA" id="ARBA00008520"/>
    </source>
</evidence>
<keyword evidence="2" id="KW-0813">Transport</keyword>
<dbReference type="GO" id="GO:0055052">
    <property type="term" value="C:ATP-binding cassette (ABC) transporter complex, substrate-binding subunit-containing"/>
    <property type="evidence" value="ECO:0007669"/>
    <property type="project" value="TreeGrafter"/>
</dbReference>
<dbReference type="PANTHER" id="PTHR30061">
    <property type="entry name" value="MALTOSE-BINDING PERIPLASMIC PROTEIN"/>
    <property type="match status" value="1"/>
</dbReference>
<reference evidence="5 6" key="1">
    <citation type="submission" date="2019-01" db="EMBL/GenBank/DDBJ databases">
        <title>Complete genome sequence of Cohnella hallensis HS21 isolated from Korean fir (Abies koreana) rhizospheric soil.</title>
        <authorList>
            <person name="Jiang L."/>
            <person name="Kang S.W."/>
            <person name="Kim S."/>
            <person name="Jung J."/>
            <person name="Kim C.Y."/>
            <person name="Kim D.H."/>
            <person name="Kim S.W."/>
            <person name="Lee J."/>
        </authorList>
    </citation>
    <scope>NUCLEOTIDE SEQUENCE [LARGE SCALE GENOMIC DNA]</scope>
    <source>
        <strain evidence="5 6">HS21</strain>
    </source>
</reference>
<evidence type="ECO:0000313" key="6">
    <source>
        <dbReference type="Proteomes" id="UP000289856"/>
    </source>
</evidence>
<evidence type="ECO:0000256" key="3">
    <source>
        <dbReference type="ARBA" id="ARBA00022729"/>
    </source>
</evidence>
<evidence type="ECO:0000256" key="4">
    <source>
        <dbReference type="SAM" id="SignalP"/>
    </source>
</evidence>
<gene>
    <name evidence="5" type="ORF">KCTCHS21_40940</name>
</gene>
<dbReference type="Pfam" id="PF13416">
    <property type="entry name" value="SBP_bac_8"/>
    <property type="match status" value="1"/>
</dbReference>
<evidence type="ECO:0000313" key="5">
    <source>
        <dbReference type="EMBL" id="BBI34695.1"/>
    </source>
</evidence>
<dbReference type="GO" id="GO:0042956">
    <property type="term" value="P:maltodextrin transmembrane transport"/>
    <property type="evidence" value="ECO:0007669"/>
    <property type="project" value="TreeGrafter"/>
</dbReference>
<evidence type="ECO:0000256" key="2">
    <source>
        <dbReference type="ARBA" id="ARBA00022448"/>
    </source>
</evidence>
<sequence>MARRKSALVFVLLCITALVISPWADAPSPKYTPSPESPVAPVTKGEPFASEEPAVAEEISHITVGVALGEQEFNALADQNKQFLLNNKDMTVDLLRIDPEQSYSIYRKSSQMEESADVMLLSNEWVKEFAVSGYLLPADSAFVGKALAEQFDALLAPLKWNDYLWGVPHDMDPFVIAWNTDVLHKWLGEDVTLPLTLEQWVTLSARSAEQEGAISWLTIDPNDPLALLAWLENATGERSDEWWSDESSPLDNIAVKQALSLIEQQRAGVSFTSNAGEAARLLNDGTTLAAIVPYSLAATWEAEPWLVNEAKIEIDHQAWKLPFVWPRGNSFVISANTKEEEAAYKWIAEMTSDQIQLHNMEKQRKLPVYRSIYDSDSKLSNLLPGRAGKSFPNQSPLYMGPDMADQLNVLGNLWRRLAKGNLTLENWKEEWHS</sequence>
<name>A0A3T1D9H7_9BACL</name>
<dbReference type="AlphaFoldDB" id="A0A3T1D9H7"/>
<dbReference type="Gene3D" id="3.40.190.10">
    <property type="entry name" value="Periplasmic binding protein-like II"/>
    <property type="match status" value="1"/>
</dbReference>
<proteinExistence type="inferred from homology"/>
<dbReference type="InterPro" id="IPR006059">
    <property type="entry name" value="SBP"/>
</dbReference>
<dbReference type="EMBL" id="AP019400">
    <property type="protein sequence ID" value="BBI34695.1"/>
    <property type="molecule type" value="Genomic_DNA"/>
</dbReference>
<dbReference type="GO" id="GO:0015768">
    <property type="term" value="P:maltose transport"/>
    <property type="evidence" value="ECO:0007669"/>
    <property type="project" value="TreeGrafter"/>
</dbReference>
<dbReference type="SUPFAM" id="SSF53850">
    <property type="entry name" value="Periplasmic binding protein-like II"/>
    <property type="match status" value="1"/>
</dbReference>
<dbReference type="OrthoDB" id="2585476at2"/>
<dbReference type="Proteomes" id="UP000289856">
    <property type="component" value="Chromosome"/>
</dbReference>
<dbReference type="RefSeq" id="WP_130612447.1">
    <property type="nucleotide sequence ID" value="NZ_AP019400.1"/>
</dbReference>
<protein>
    <recommendedName>
        <fullName evidence="7">ABC transporter substrate-binding protein</fullName>
    </recommendedName>
</protein>
<organism evidence="5 6">
    <name type="scientific">Cohnella abietis</name>
    <dbReference type="NCBI Taxonomy" id="2507935"/>
    <lineage>
        <taxon>Bacteria</taxon>
        <taxon>Bacillati</taxon>
        <taxon>Bacillota</taxon>
        <taxon>Bacilli</taxon>
        <taxon>Bacillales</taxon>
        <taxon>Paenibacillaceae</taxon>
        <taxon>Cohnella</taxon>
    </lineage>
</organism>
<evidence type="ECO:0008006" key="7">
    <source>
        <dbReference type="Google" id="ProtNLM"/>
    </source>
</evidence>
<feature type="signal peptide" evidence="4">
    <location>
        <begin position="1"/>
        <end position="26"/>
    </location>
</feature>
<keyword evidence="3 4" id="KW-0732">Signal</keyword>
<keyword evidence="6" id="KW-1185">Reference proteome</keyword>